<dbReference type="EMBL" id="CAJVCH010237077">
    <property type="protein sequence ID" value="CAG7732769.1"/>
    <property type="molecule type" value="Genomic_DNA"/>
</dbReference>
<dbReference type="AlphaFoldDB" id="A0A8J2P6A5"/>
<sequence length="26" mass="2889">ALLAKIETKQKQNPGIQFCSPSQVLF</sequence>
<reference evidence="1" key="1">
    <citation type="submission" date="2021-06" db="EMBL/GenBank/DDBJ databases">
        <authorList>
            <person name="Hodson N. C."/>
            <person name="Mongue J. A."/>
            <person name="Jaron S. K."/>
        </authorList>
    </citation>
    <scope>NUCLEOTIDE SEQUENCE</scope>
</reference>
<accession>A0A8J2P6A5</accession>
<protein>
    <submittedName>
        <fullName evidence="1">Uncharacterized protein</fullName>
    </submittedName>
</protein>
<dbReference type="Proteomes" id="UP000708208">
    <property type="component" value="Unassembled WGS sequence"/>
</dbReference>
<feature type="non-terminal residue" evidence="1">
    <location>
        <position position="1"/>
    </location>
</feature>
<evidence type="ECO:0000313" key="1">
    <source>
        <dbReference type="EMBL" id="CAG7732769.1"/>
    </source>
</evidence>
<evidence type="ECO:0000313" key="2">
    <source>
        <dbReference type="Proteomes" id="UP000708208"/>
    </source>
</evidence>
<comment type="caution">
    <text evidence="1">The sequence shown here is derived from an EMBL/GenBank/DDBJ whole genome shotgun (WGS) entry which is preliminary data.</text>
</comment>
<keyword evidence="2" id="KW-1185">Reference proteome</keyword>
<gene>
    <name evidence="1" type="ORF">AFUS01_LOCUS21258</name>
</gene>
<organism evidence="1 2">
    <name type="scientific">Allacma fusca</name>
    <dbReference type="NCBI Taxonomy" id="39272"/>
    <lineage>
        <taxon>Eukaryota</taxon>
        <taxon>Metazoa</taxon>
        <taxon>Ecdysozoa</taxon>
        <taxon>Arthropoda</taxon>
        <taxon>Hexapoda</taxon>
        <taxon>Collembola</taxon>
        <taxon>Symphypleona</taxon>
        <taxon>Sminthuridae</taxon>
        <taxon>Allacma</taxon>
    </lineage>
</organism>
<proteinExistence type="predicted"/>
<name>A0A8J2P6A5_9HEXA</name>